<feature type="domain" description="PHA accumulation regulator DNA-binding N-terminal" evidence="3">
    <location>
        <begin position="19"/>
        <end position="79"/>
    </location>
</feature>
<dbReference type="OrthoDB" id="9795345at2"/>
<gene>
    <name evidence="4" type="ORF">LPB140_07585</name>
</gene>
<reference evidence="4 5" key="1">
    <citation type="submission" date="2016-11" db="EMBL/GenBank/DDBJ databases">
        <title>Sphingorhabdus sp. LPB0140, isolated from marine environment.</title>
        <authorList>
            <person name="Kim E."/>
            <person name="Yi H."/>
        </authorList>
    </citation>
    <scope>NUCLEOTIDE SEQUENCE [LARGE SCALE GENOMIC DNA]</scope>
    <source>
        <strain evidence="4 5">LPB0140</strain>
    </source>
</reference>
<evidence type="ECO:0000313" key="5">
    <source>
        <dbReference type="Proteomes" id="UP000242561"/>
    </source>
</evidence>
<name>A0A1L3JC07_9SPHN</name>
<dbReference type="AlphaFoldDB" id="A0A1L3JC07"/>
<feature type="domain" description="PHB accumulation regulatory" evidence="2">
    <location>
        <begin position="83"/>
        <end position="122"/>
    </location>
</feature>
<organism evidence="4 5">
    <name type="scientific">Sphingorhabdus lutea</name>
    <dbReference type="NCBI Taxonomy" id="1913578"/>
    <lineage>
        <taxon>Bacteria</taxon>
        <taxon>Pseudomonadati</taxon>
        <taxon>Pseudomonadota</taxon>
        <taxon>Alphaproteobacteria</taxon>
        <taxon>Sphingomonadales</taxon>
        <taxon>Sphingomonadaceae</taxon>
        <taxon>Sphingorhabdus</taxon>
    </lineage>
</organism>
<dbReference type="Pfam" id="PF07879">
    <property type="entry name" value="PHB_acc_N"/>
    <property type="match status" value="1"/>
</dbReference>
<dbReference type="Proteomes" id="UP000242561">
    <property type="component" value="Chromosome"/>
</dbReference>
<evidence type="ECO:0000259" key="2">
    <source>
        <dbReference type="Pfam" id="PF05233"/>
    </source>
</evidence>
<dbReference type="Pfam" id="PF05233">
    <property type="entry name" value="PHB_acc"/>
    <property type="match status" value="1"/>
</dbReference>
<protein>
    <submittedName>
        <fullName evidence="4">Polyhydroxyalkanoate synthesis repressor PhaR</fullName>
    </submittedName>
</protein>
<dbReference type="KEGG" id="sphl:LPB140_07585"/>
<dbReference type="InterPro" id="IPR010134">
    <property type="entry name" value="PHA_reg_PhaR"/>
</dbReference>
<dbReference type="InterPro" id="IPR012909">
    <property type="entry name" value="PHA_DNA-bd_N"/>
</dbReference>
<dbReference type="GO" id="GO:0006355">
    <property type="term" value="P:regulation of DNA-templated transcription"/>
    <property type="evidence" value="ECO:0007669"/>
    <property type="project" value="InterPro"/>
</dbReference>
<accession>A0A1L3JC07</accession>
<dbReference type="InterPro" id="IPR007897">
    <property type="entry name" value="PHB_accumulat"/>
</dbReference>
<dbReference type="EMBL" id="CP018154">
    <property type="protein sequence ID" value="APG62674.1"/>
    <property type="molecule type" value="Genomic_DNA"/>
</dbReference>
<sequence length="196" mass="22026">MKSGGKNNSGGANASTPIIIKKYANRRLYNTQNSKYITLDFLAELIRDNVEFTVIDAKTKEDITHHVLTQIIMEEETNGENLLPVGFLRDIISMYGKNMQAMVPSFLENSMQNFRKNQKQFQDIVETAITSGPFGDIAKKNIEMARSAKEMLLGGFVSTGQEASKSADKNAKDDEVAKLKKQIEEMQNKIDEIQNK</sequence>
<proteinExistence type="predicted"/>
<dbReference type="NCBIfam" id="TIGR01848">
    <property type="entry name" value="PHA_reg_PhaR"/>
    <property type="match status" value="1"/>
</dbReference>
<dbReference type="RefSeq" id="WP_072559323.1">
    <property type="nucleotide sequence ID" value="NZ_CP018154.1"/>
</dbReference>
<evidence type="ECO:0000256" key="1">
    <source>
        <dbReference type="SAM" id="Coils"/>
    </source>
</evidence>
<feature type="coiled-coil region" evidence="1">
    <location>
        <begin position="169"/>
        <end position="196"/>
    </location>
</feature>
<evidence type="ECO:0000259" key="3">
    <source>
        <dbReference type="Pfam" id="PF07879"/>
    </source>
</evidence>
<dbReference type="STRING" id="1913578.LPB140_07585"/>
<evidence type="ECO:0000313" key="4">
    <source>
        <dbReference type="EMBL" id="APG62674.1"/>
    </source>
</evidence>
<keyword evidence="5" id="KW-1185">Reference proteome</keyword>
<keyword evidence="1" id="KW-0175">Coiled coil</keyword>